<evidence type="ECO:0000313" key="3">
    <source>
        <dbReference type="EMBL" id="NJC21448.1"/>
    </source>
</evidence>
<organism evidence="3 4">
    <name type="scientific">Arthrobacter pigmenti</name>
    <dbReference type="NCBI Taxonomy" id="271432"/>
    <lineage>
        <taxon>Bacteria</taxon>
        <taxon>Bacillati</taxon>
        <taxon>Actinomycetota</taxon>
        <taxon>Actinomycetes</taxon>
        <taxon>Micrococcales</taxon>
        <taxon>Micrococcaceae</taxon>
        <taxon>Arthrobacter</taxon>
    </lineage>
</organism>
<reference evidence="3 4" key="1">
    <citation type="submission" date="2020-03" db="EMBL/GenBank/DDBJ databases">
        <title>Sequencing the genomes of 1000 actinobacteria strains.</title>
        <authorList>
            <person name="Klenk H.-P."/>
        </authorList>
    </citation>
    <scope>NUCLEOTIDE SEQUENCE [LARGE SCALE GENOMIC DNA]</scope>
    <source>
        <strain evidence="3 4">DSM 16403</strain>
    </source>
</reference>
<feature type="transmembrane region" description="Helical" evidence="2">
    <location>
        <begin position="26"/>
        <end position="46"/>
    </location>
</feature>
<gene>
    <name evidence="3" type="ORF">BJ994_000524</name>
</gene>
<evidence type="ECO:0000256" key="1">
    <source>
        <dbReference type="SAM" id="MobiDB-lite"/>
    </source>
</evidence>
<sequence>MVLVGVFSASLGVLVGTDWLEVVGSLGPLAILLAAVITGLIGWRTLRHSRRALEQKVETDRLNLEQRALADQKNQWWERVQWALDSAFSDTPERQAAGIAMIRVLSQAEWLTEEEIMLLDAAWQEELDEDDEEMFAYEPPLFSREVEANGHAVDGYQHIGDNGEQDEPEETDRGRGSTR</sequence>
<keyword evidence="2" id="KW-0472">Membrane</keyword>
<name>A0A846RE92_9MICC</name>
<evidence type="ECO:0000256" key="2">
    <source>
        <dbReference type="SAM" id="Phobius"/>
    </source>
</evidence>
<keyword evidence="2" id="KW-0812">Transmembrane</keyword>
<keyword evidence="2" id="KW-1133">Transmembrane helix</keyword>
<dbReference type="RefSeq" id="WP_167991194.1">
    <property type="nucleotide sequence ID" value="NZ_JAATJL010000001.1"/>
</dbReference>
<comment type="caution">
    <text evidence="3">The sequence shown here is derived from an EMBL/GenBank/DDBJ whole genome shotgun (WGS) entry which is preliminary data.</text>
</comment>
<feature type="region of interest" description="Disordered" evidence="1">
    <location>
        <begin position="147"/>
        <end position="179"/>
    </location>
</feature>
<dbReference type="EMBL" id="JAATJL010000001">
    <property type="protein sequence ID" value="NJC21448.1"/>
    <property type="molecule type" value="Genomic_DNA"/>
</dbReference>
<evidence type="ECO:0000313" key="4">
    <source>
        <dbReference type="Proteomes" id="UP000547458"/>
    </source>
</evidence>
<keyword evidence="4" id="KW-1185">Reference proteome</keyword>
<dbReference type="AlphaFoldDB" id="A0A846RE92"/>
<proteinExistence type="predicted"/>
<accession>A0A846RE92</accession>
<protein>
    <submittedName>
        <fullName evidence="3">Uncharacterized protein</fullName>
    </submittedName>
</protein>
<dbReference type="Proteomes" id="UP000547458">
    <property type="component" value="Unassembled WGS sequence"/>
</dbReference>